<sequence length="503" mass="56843">MANDTTGGLYDANFTMTTLNQALPSTQFNPYAEDHTSMGGTGTSYYQAQAYAAPMQPLQYHLYAPVGPARSDLTPYQRQAHDFFVANDLREDLQKKSAALQQVLSNSLIVADSYHSLVPLEGPKSQSSIFGNIQSWVYKAKSKKNAHVYCLRRLQNTRVSGKEATNTPLNKWKRIVNGNIVTPVEVFTTRDFNDNSLIFIHNYHPCSKTLAEHHFTNNSGNRFRTSIQESVLWSYVSQVCNALRAIHAGELAARCIHPSKILLTEKNRIRLGACMVLDVLEYDKPQPLADLQHEDLVDLGKLIMSLCLHQSHIPNLQTSFAALVQTSYSLELKNLVEWLITPPAEEVAEQKHIGFLCQSIAHHLFETMDASLHAQDNITSEFQKETENGRLARLLMKLGTINERPEYDNDPNWSDHGERYTLKLFRDYVFHQVDANNNPVINLGHILTCLNKLDAGIDEKIYLTSRDNQSTFVVTYKELKKQVANAFQELLKAQAAKTATSRF</sequence>
<dbReference type="PANTHER" id="PTHR12272:SF11">
    <property type="entry name" value="PAN2-PAN3 DEADENYLATION COMPLEX SUBUNIT PAN3"/>
    <property type="match status" value="1"/>
</dbReference>
<comment type="domain">
    <text evidence="8">The N-terminal zinc finger binds to poly(A) RNA.</text>
</comment>
<evidence type="ECO:0000313" key="11">
    <source>
        <dbReference type="Proteomes" id="UP000758603"/>
    </source>
</evidence>
<keyword evidence="3 8" id="KW-0507">mRNA processing</keyword>
<dbReference type="GO" id="GO:0031251">
    <property type="term" value="C:PAN complex"/>
    <property type="evidence" value="ECO:0007669"/>
    <property type="project" value="UniProtKB-UniRule"/>
</dbReference>
<dbReference type="Proteomes" id="UP000758603">
    <property type="component" value="Unassembled WGS sequence"/>
</dbReference>
<dbReference type="OrthoDB" id="204958at2759"/>
<dbReference type="GO" id="GO:0008143">
    <property type="term" value="F:poly(A) binding"/>
    <property type="evidence" value="ECO:0007669"/>
    <property type="project" value="TreeGrafter"/>
</dbReference>
<dbReference type="InterPro" id="IPR041332">
    <property type="entry name" value="Pan3_CK"/>
</dbReference>
<keyword evidence="11" id="KW-1185">Reference proteome</keyword>
<keyword evidence="5" id="KW-0479">Metal-binding</keyword>
<evidence type="ECO:0000256" key="1">
    <source>
        <dbReference type="ARBA" id="ARBA00004496"/>
    </source>
</evidence>
<keyword evidence="4 8" id="KW-0547">Nucleotide-binding</keyword>
<dbReference type="Pfam" id="PF18101">
    <property type="entry name" value="Pan3_CK"/>
    <property type="match status" value="1"/>
</dbReference>
<dbReference type="SUPFAM" id="SSF56112">
    <property type="entry name" value="Protein kinase-like (PK-like)"/>
    <property type="match status" value="1"/>
</dbReference>
<dbReference type="Gene3D" id="1.20.5.5160">
    <property type="match status" value="1"/>
</dbReference>
<comment type="similarity">
    <text evidence="8">Belongs to the protein kinase superfamily. PAN3 family.</text>
</comment>
<comment type="subunit">
    <text evidence="8">Homodimer. Forms a heterotrimer with a catalytic subunit PAN2 to form the poly(A)-nuclease (PAN) deadenylation complex. Interacts (via PAM-2 motif) with poly(A)-binding protein PAB1 (via PABC domain), conferring substrate specificity of the enzyme complex.</text>
</comment>
<organism evidence="10 11">
    <name type="scientific">Truncatella angustata</name>
    <dbReference type="NCBI Taxonomy" id="152316"/>
    <lineage>
        <taxon>Eukaryota</taxon>
        <taxon>Fungi</taxon>
        <taxon>Dikarya</taxon>
        <taxon>Ascomycota</taxon>
        <taxon>Pezizomycotina</taxon>
        <taxon>Sordariomycetes</taxon>
        <taxon>Xylariomycetidae</taxon>
        <taxon>Amphisphaeriales</taxon>
        <taxon>Sporocadaceae</taxon>
        <taxon>Truncatella</taxon>
    </lineage>
</organism>
<dbReference type="HAMAP" id="MF_03181">
    <property type="entry name" value="PAN3"/>
    <property type="match status" value="1"/>
</dbReference>
<feature type="binding site" evidence="8">
    <location>
        <position position="152"/>
    </location>
    <ligand>
        <name>ATP</name>
        <dbReference type="ChEBI" id="CHEBI:30616"/>
    </ligand>
</feature>
<dbReference type="Gene3D" id="1.10.510.10">
    <property type="entry name" value="Transferase(Phosphotransferase) domain 1"/>
    <property type="match status" value="1"/>
</dbReference>
<evidence type="ECO:0000256" key="5">
    <source>
        <dbReference type="ARBA" id="ARBA00022771"/>
    </source>
</evidence>
<dbReference type="AlphaFoldDB" id="A0A9P8ZV53"/>
<dbReference type="GO" id="GO:0000932">
    <property type="term" value="C:P-body"/>
    <property type="evidence" value="ECO:0007669"/>
    <property type="project" value="TreeGrafter"/>
</dbReference>
<keyword evidence="5" id="KW-0862">Zinc</keyword>
<comment type="caution">
    <text evidence="10">The sequence shown here is derived from an EMBL/GenBank/DDBJ whole genome shotgun (WGS) entry which is preliminary data.</text>
</comment>
<evidence type="ECO:0000256" key="3">
    <source>
        <dbReference type="ARBA" id="ARBA00022664"/>
    </source>
</evidence>
<keyword evidence="5" id="KW-0863">Zinc-finger</keyword>
<gene>
    <name evidence="8" type="primary">PAN3</name>
    <name evidence="10" type="ORF">BKA67DRAFT_571663</name>
</gene>
<evidence type="ECO:0000256" key="7">
    <source>
        <dbReference type="ARBA" id="ARBA00023054"/>
    </source>
</evidence>
<comment type="subcellular location">
    <subcellularLocation>
        <location evidence="1 8">Cytoplasm</location>
    </subcellularLocation>
</comment>
<evidence type="ECO:0000256" key="8">
    <source>
        <dbReference type="HAMAP-Rule" id="MF_03181"/>
    </source>
</evidence>
<comment type="domain">
    <text evidence="8">The pseudokinase domain, the coiled-coil (CC), and C-terminal knob domain (CK) form a structural unit (PKC) that forms an extensive high-affinity interaction surface for PAN2.</text>
</comment>
<dbReference type="FunFam" id="1.10.287.3700:FF:000001">
    <property type="entry name" value="PAN2-PAN3 deadenylation complex subunit PAN3"/>
    <property type="match status" value="1"/>
</dbReference>
<evidence type="ECO:0000256" key="6">
    <source>
        <dbReference type="ARBA" id="ARBA00022840"/>
    </source>
</evidence>
<name>A0A9P8ZV53_9PEZI</name>
<dbReference type="Gene3D" id="1.10.287.3700">
    <property type="match status" value="1"/>
</dbReference>
<dbReference type="EMBL" id="JAGPXC010000006">
    <property type="protein sequence ID" value="KAH6651720.1"/>
    <property type="molecule type" value="Genomic_DNA"/>
</dbReference>
<evidence type="ECO:0000256" key="2">
    <source>
        <dbReference type="ARBA" id="ARBA00022490"/>
    </source>
</evidence>
<evidence type="ECO:0000313" key="10">
    <source>
        <dbReference type="EMBL" id="KAH6651720.1"/>
    </source>
</evidence>
<comment type="caution">
    <text evidence="8">Lacks conserved residue(s) required for the propagation of feature annotation.</text>
</comment>
<dbReference type="PANTHER" id="PTHR12272">
    <property type="entry name" value="DEADENYLATION COMPLEX SUBUNIT PAN3"/>
    <property type="match status" value="1"/>
</dbReference>
<reference evidence="10" key="1">
    <citation type="journal article" date="2021" name="Nat. Commun.">
        <title>Genetic determinants of endophytism in the Arabidopsis root mycobiome.</title>
        <authorList>
            <person name="Mesny F."/>
            <person name="Miyauchi S."/>
            <person name="Thiergart T."/>
            <person name="Pickel B."/>
            <person name="Atanasova L."/>
            <person name="Karlsson M."/>
            <person name="Huettel B."/>
            <person name="Barry K.W."/>
            <person name="Haridas S."/>
            <person name="Chen C."/>
            <person name="Bauer D."/>
            <person name="Andreopoulos W."/>
            <person name="Pangilinan J."/>
            <person name="LaButti K."/>
            <person name="Riley R."/>
            <person name="Lipzen A."/>
            <person name="Clum A."/>
            <person name="Drula E."/>
            <person name="Henrissat B."/>
            <person name="Kohler A."/>
            <person name="Grigoriev I.V."/>
            <person name="Martin F.M."/>
            <person name="Hacquard S."/>
        </authorList>
    </citation>
    <scope>NUCLEOTIDE SEQUENCE</scope>
    <source>
        <strain evidence="10">MPI-SDFR-AT-0073</strain>
    </source>
</reference>
<dbReference type="InterPro" id="IPR011009">
    <property type="entry name" value="Kinase-like_dom_sf"/>
</dbReference>
<feature type="coiled-coil region" evidence="8">
    <location>
        <begin position="362"/>
        <end position="400"/>
    </location>
</feature>
<evidence type="ECO:0000256" key="4">
    <source>
        <dbReference type="ARBA" id="ARBA00022741"/>
    </source>
</evidence>
<protein>
    <recommendedName>
        <fullName evidence="8">PAN2-PAN3 deadenylation complex subunit PAN3</fullName>
    </recommendedName>
    <alternativeName>
        <fullName evidence="8">PAB1P-dependent poly(A)-specific ribonuclease</fullName>
    </alternativeName>
    <alternativeName>
        <fullName evidence="8">Poly(A)-nuclease deadenylation complex subunit 3</fullName>
        <shortName evidence="8">PAN deadenylation complex subunit 3</shortName>
    </alternativeName>
</protein>
<feature type="region of interest" description="Knob domain" evidence="8">
    <location>
        <begin position="401"/>
        <end position="503"/>
    </location>
</feature>
<feature type="binding site" evidence="8">
    <location>
        <begin position="259"/>
        <end position="260"/>
    </location>
    <ligand>
        <name>ATP</name>
        <dbReference type="ChEBI" id="CHEBI:30616"/>
    </ligand>
</feature>
<dbReference type="GO" id="GO:0006397">
    <property type="term" value="P:mRNA processing"/>
    <property type="evidence" value="ECO:0007669"/>
    <property type="project" value="UniProtKB-KW"/>
</dbReference>
<keyword evidence="6 8" id="KW-0067">ATP-binding</keyword>
<evidence type="ECO:0000259" key="9">
    <source>
        <dbReference type="Pfam" id="PF18101"/>
    </source>
</evidence>
<comment type="domain">
    <text evidence="8">Contains a pseudokinase domain. The protein kinase domain is predicted to be catalytically inactive because some of the residues important for catalytic activity are substituted and it lacks the equivalent of the binding site for a peptide substrate. However, it has retained an ATP-binding site and ATP-binding is required for mRNA degradation, stimulating the activity of the PAN2 nuclease in vitro. The nucleotide-binding site is juxtaposed to the RNase active site of PAN2 in the complex and may actually bind nucleosides of a poly(A) RNA rather than ATP, feeding the poly(A)-tail to the active site of the deadenylase and thus increasing the efficiency with which this distributive enzyme degrades oligo(A) RNAs.</text>
</comment>
<keyword evidence="7 8" id="KW-0175">Coiled coil</keyword>
<proteinExistence type="inferred from homology"/>
<accession>A0A9P8ZV53</accession>
<comment type="function">
    <text evidence="8">Regulatory subunit of the poly(A)-nuclease (PAN) deadenylation complex, one of two cytoplasmic mRNA deadenylases involved in mRNA turnover. PAN specifically shortens poly(A) tails of RNA and the activity is stimulated by poly(A)-binding protein PAB1. PAN deadenylation is followed by rapid degradation of the shortened mRNA tails by the CCR4-NOT complex. Deadenylated mRNAs are then degraded by two alternative mechanisms, namely exosome-mediated 3'-5' exonucleolytic degradation, or deadenlyation-dependent mRNA decaping and subsequent 5'-3' exonucleolytic degradation by XRN1. May also be involved in post-transcriptional maturation of mRNA poly(A) tails. PAN3 acts as a positive regulator for PAN activity, recruiting the catalytic subunit PAN2 to mRNA via its interaction with RNA and with PAB1.</text>
</comment>
<dbReference type="InterPro" id="IPR030844">
    <property type="entry name" value="PAN3"/>
</dbReference>
<keyword evidence="2 8" id="KW-0963">Cytoplasm</keyword>
<feature type="domain" description="Pan3 C-terminal knob" evidence="9">
    <location>
        <begin position="356"/>
        <end position="490"/>
    </location>
</feature>
<dbReference type="GO" id="GO:0000289">
    <property type="term" value="P:nuclear-transcribed mRNA poly(A) tail shortening"/>
    <property type="evidence" value="ECO:0007669"/>
    <property type="project" value="UniProtKB-UniRule"/>
</dbReference>
<dbReference type="GO" id="GO:0008270">
    <property type="term" value="F:zinc ion binding"/>
    <property type="evidence" value="ECO:0007669"/>
    <property type="project" value="UniProtKB-KW"/>
</dbReference>
<dbReference type="GO" id="GO:0005524">
    <property type="term" value="F:ATP binding"/>
    <property type="evidence" value="ECO:0007669"/>
    <property type="project" value="UniProtKB-UniRule"/>
</dbReference>